<evidence type="ECO:0008006" key="3">
    <source>
        <dbReference type="Google" id="ProtNLM"/>
    </source>
</evidence>
<dbReference type="AlphaFoldDB" id="A0A0P9CHL9"/>
<reference evidence="1 2" key="1">
    <citation type="submission" date="2015-09" db="EMBL/GenBank/DDBJ databases">
        <title>Draft genome sequence of Alicyclobacillus ferrooxydans DSM 22381.</title>
        <authorList>
            <person name="Hemp J."/>
        </authorList>
    </citation>
    <scope>NUCLEOTIDE SEQUENCE [LARGE SCALE GENOMIC DNA]</scope>
    <source>
        <strain evidence="1 2">TC-34</strain>
    </source>
</reference>
<keyword evidence="2" id="KW-1185">Reference proteome</keyword>
<evidence type="ECO:0000313" key="1">
    <source>
        <dbReference type="EMBL" id="KPV42542.1"/>
    </source>
</evidence>
<comment type="caution">
    <text evidence="1">The sequence shown here is derived from an EMBL/GenBank/DDBJ whole genome shotgun (WGS) entry which is preliminary data.</text>
</comment>
<evidence type="ECO:0000313" key="2">
    <source>
        <dbReference type="Proteomes" id="UP000050482"/>
    </source>
</evidence>
<protein>
    <recommendedName>
        <fullName evidence="3">Peptidase A2 domain-containing protein</fullName>
    </recommendedName>
</protein>
<dbReference type="EMBL" id="LJCO01000075">
    <property type="protein sequence ID" value="KPV42542.1"/>
    <property type="molecule type" value="Genomic_DNA"/>
</dbReference>
<dbReference type="OrthoDB" id="2735601at2"/>
<gene>
    <name evidence="1" type="ORF">AN477_17015</name>
</gene>
<dbReference type="Proteomes" id="UP000050482">
    <property type="component" value="Unassembled WGS sequence"/>
</dbReference>
<sequence length="68" mass="7166">MMKLDFRHGLLFVSVTLSFNGKSHTVGDVILNTGAAHSLIDRTAGEPLDLVPDNDDIIATMAGLGGND</sequence>
<dbReference type="RefSeq" id="WP_054970377.1">
    <property type="nucleotide sequence ID" value="NZ_LJCO01000075.1"/>
</dbReference>
<name>A0A0P9CHL9_9BACL</name>
<accession>A0A0P9CHL9</accession>
<organism evidence="1 2">
    <name type="scientific">Alicyclobacillus ferrooxydans</name>
    <dbReference type="NCBI Taxonomy" id="471514"/>
    <lineage>
        <taxon>Bacteria</taxon>
        <taxon>Bacillati</taxon>
        <taxon>Bacillota</taxon>
        <taxon>Bacilli</taxon>
        <taxon>Bacillales</taxon>
        <taxon>Alicyclobacillaceae</taxon>
        <taxon>Alicyclobacillus</taxon>
    </lineage>
</organism>
<proteinExistence type="predicted"/>
<dbReference type="PATRIC" id="fig|471514.4.peg.3896"/>